<name>A0A5C5UKY8_9CORY</name>
<dbReference type="AlphaFoldDB" id="A0A5C5UKY8"/>
<accession>A0A5C5UKY8</accession>
<dbReference type="Gene3D" id="3.90.950.20">
    <property type="entry name" value="CinA-like"/>
    <property type="match status" value="1"/>
</dbReference>
<keyword evidence="3" id="KW-1185">Reference proteome</keyword>
<evidence type="ECO:0000259" key="1">
    <source>
        <dbReference type="Pfam" id="PF02464"/>
    </source>
</evidence>
<comment type="caution">
    <text evidence="2">The sequence shown here is derived from an EMBL/GenBank/DDBJ whole genome shotgun (WGS) entry which is preliminary data.</text>
</comment>
<sequence>MGVCEDLVAALRRRGETVAVCESLTGGLASAMLVDVPGASAVLRGGLITYATDLKHTLAGVDEEILATHGPVSPECATAMAEGVRQVCGSDWAVALTGVAGPEPQDGHPVGEVWIGFADPTGWSGAIRACPQHHHQWVLQRGYSKPVPVIAGNRAEIRSIAARFAWHTLLGVLEELSREQIDGFNR</sequence>
<evidence type="ECO:0000313" key="3">
    <source>
        <dbReference type="Proteomes" id="UP000320791"/>
    </source>
</evidence>
<dbReference type="InterPro" id="IPR008136">
    <property type="entry name" value="CinA_C"/>
</dbReference>
<dbReference type="EMBL" id="VOHM01000005">
    <property type="protein sequence ID" value="TWT26914.1"/>
    <property type="molecule type" value="Genomic_DNA"/>
</dbReference>
<dbReference type="NCBIfam" id="TIGR00199">
    <property type="entry name" value="PncC_domain"/>
    <property type="match status" value="1"/>
</dbReference>
<proteinExistence type="predicted"/>
<dbReference type="SUPFAM" id="SSF142433">
    <property type="entry name" value="CinA-like"/>
    <property type="match status" value="1"/>
</dbReference>
<protein>
    <submittedName>
        <fullName evidence="2">Nicotinamide-nucleotide amidohydrolase family protein</fullName>
    </submittedName>
</protein>
<dbReference type="InterPro" id="IPR036653">
    <property type="entry name" value="CinA-like_C"/>
</dbReference>
<dbReference type="GO" id="GO:0016787">
    <property type="term" value="F:hydrolase activity"/>
    <property type="evidence" value="ECO:0007669"/>
    <property type="project" value="UniProtKB-KW"/>
</dbReference>
<evidence type="ECO:0000313" key="2">
    <source>
        <dbReference type="EMBL" id="TWT26914.1"/>
    </source>
</evidence>
<gene>
    <name evidence="2" type="ORF">FRX94_03480</name>
</gene>
<reference evidence="2 3" key="1">
    <citation type="submission" date="2019-08" db="EMBL/GenBank/DDBJ databases">
        <authorList>
            <person name="Lei W."/>
        </authorList>
    </citation>
    <scope>NUCLEOTIDE SEQUENCE [LARGE SCALE GENOMIC DNA]</scope>
    <source>
        <strain evidence="2 3">CCUG 58627</strain>
    </source>
</reference>
<dbReference type="RefSeq" id="WP_146323732.1">
    <property type="nucleotide sequence ID" value="NZ_BAABLR010000015.1"/>
</dbReference>
<feature type="domain" description="CinA C-terminal" evidence="1">
    <location>
        <begin position="5"/>
        <end position="122"/>
    </location>
</feature>
<keyword evidence="2" id="KW-0378">Hydrolase</keyword>
<dbReference type="Proteomes" id="UP000320791">
    <property type="component" value="Unassembled WGS sequence"/>
</dbReference>
<dbReference type="Pfam" id="PF02464">
    <property type="entry name" value="CinA"/>
    <property type="match status" value="1"/>
</dbReference>
<organism evidence="2 3">
    <name type="scientific">Corynebacterium canis</name>
    <dbReference type="NCBI Taxonomy" id="679663"/>
    <lineage>
        <taxon>Bacteria</taxon>
        <taxon>Bacillati</taxon>
        <taxon>Actinomycetota</taxon>
        <taxon>Actinomycetes</taxon>
        <taxon>Mycobacteriales</taxon>
        <taxon>Corynebacteriaceae</taxon>
        <taxon>Corynebacterium</taxon>
    </lineage>
</organism>
<dbReference type="OrthoDB" id="1253990at2"/>